<dbReference type="Gene3D" id="3.40.50.2000">
    <property type="entry name" value="Glycogen Phosphorylase B"/>
    <property type="match status" value="2"/>
</dbReference>
<proteinExistence type="predicted"/>
<accession>A0ABM7S0U0</accession>
<dbReference type="Pfam" id="PF00534">
    <property type="entry name" value="Glycos_transf_1"/>
    <property type="match status" value="1"/>
</dbReference>
<dbReference type="Pfam" id="PF13439">
    <property type="entry name" value="Glyco_transf_4"/>
    <property type="match status" value="1"/>
</dbReference>
<keyword evidence="4" id="KW-1185">Reference proteome</keyword>
<dbReference type="InterPro" id="IPR028098">
    <property type="entry name" value="Glyco_trans_4-like_N"/>
</dbReference>
<protein>
    <submittedName>
        <fullName evidence="3">Uncharacterized protein</fullName>
    </submittedName>
</protein>
<evidence type="ECO:0000259" key="1">
    <source>
        <dbReference type="Pfam" id="PF00534"/>
    </source>
</evidence>
<dbReference type="PANTHER" id="PTHR12526">
    <property type="entry name" value="GLYCOSYLTRANSFERASE"/>
    <property type="match status" value="1"/>
</dbReference>
<feature type="domain" description="Glycosyltransferase subfamily 4-like N-terminal" evidence="2">
    <location>
        <begin position="12"/>
        <end position="174"/>
    </location>
</feature>
<sequence>MKILHFIDEIKMGGAQTHLLTIVKEMLVQHPNDIQKVVVLFEDDSLSERFREIGVEVECLNLRDFFNKKSYFKIISLLIRYIKNENPTVVETHLTWSRLLANTAAKLVGVKNRIGFEQGDIYLNSIFFRISNFISQFIFDKIIVCSDELKSWTNTTHYIANSKLKVMYNCIDLAKFKPVEVKNLEKVLDQKLPKYNFITVGTLGKGVNKRVDVSIKATAILCEKGYDIGLIVCGDGEQKKELEKLAFDLGIVTRVQFLGMRNDIPKILPHAFAFVHAAPYEPFGIVCIEAMACGLPAIVPNSGGIQKIVSDGVDGYVYENLDENQLAIKMEALLLNDSYFRMVECTIEKVKKYDVKLYVKELYKLYYA</sequence>
<reference evidence="3 4" key="1">
    <citation type="submission" date="2021-06" db="EMBL/GenBank/DDBJ databases">
        <title>Whole genome sequences of Flavobacterium sp. KK2020170 and assembly.</title>
        <authorList>
            <person name="Kitahara K."/>
            <person name="Miyoshi S."/>
            <person name="Uesaka K."/>
        </authorList>
    </citation>
    <scope>NUCLEOTIDE SEQUENCE [LARGE SCALE GENOMIC DNA]</scope>
    <source>
        <strain evidence="3 4">KK2020170</strain>
    </source>
</reference>
<evidence type="ECO:0000259" key="2">
    <source>
        <dbReference type="Pfam" id="PF13439"/>
    </source>
</evidence>
<name>A0ABM7S0U0_9FLAO</name>
<dbReference type="SUPFAM" id="SSF53756">
    <property type="entry name" value="UDP-Glycosyltransferase/glycogen phosphorylase"/>
    <property type="match status" value="1"/>
</dbReference>
<organism evidence="3 4">
    <name type="scientific">Flavobacterium okayamense</name>
    <dbReference type="NCBI Taxonomy" id="2830782"/>
    <lineage>
        <taxon>Bacteria</taxon>
        <taxon>Pseudomonadati</taxon>
        <taxon>Bacteroidota</taxon>
        <taxon>Flavobacteriia</taxon>
        <taxon>Flavobacteriales</taxon>
        <taxon>Flavobacteriaceae</taxon>
        <taxon>Flavobacterium</taxon>
    </lineage>
</organism>
<gene>
    <name evidence="3" type="ORF">KK2020170_01420</name>
</gene>
<dbReference type="Proteomes" id="UP000825258">
    <property type="component" value="Chromosome"/>
</dbReference>
<feature type="domain" description="Glycosyl transferase family 1" evidence="1">
    <location>
        <begin position="191"/>
        <end position="337"/>
    </location>
</feature>
<dbReference type="InterPro" id="IPR001296">
    <property type="entry name" value="Glyco_trans_1"/>
</dbReference>
<evidence type="ECO:0000313" key="3">
    <source>
        <dbReference type="EMBL" id="BCY27274.1"/>
    </source>
</evidence>
<dbReference type="EMBL" id="AP024749">
    <property type="protein sequence ID" value="BCY27274.1"/>
    <property type="molecule type" value="Genomic_DNA"/>
</dbReference>
<dbReference type="PANTHER" id="PTHR12526:SF630">
    <property type="entry name" value="GLYCOSYLTRANSFERASE"/>
    <property type="match status" value="1"/>
</dbReference>
<dbReference type="RefSeq" id="WP_221258909.1">
    <property type="nucleotide sequence ID" value="NZ_AP024749.1"/>
</dbReference>
<evidence type="ECO:0000313" key="4">
    <source>
        <dbReference type="Proteomes" id="UP000825258"/>
    </source>
</evidence>